<feature type="binding site" evidence="4">
    <location>
        <position position="88"/>
    </location>
    <ligand>
        <name>5-phospho-alpha-D-ribose 1-diphosphate</name>
        <dbReference type="ChEBI" id="CHEBI:58017"/>
    </ligand>
</feature>
<feature type="binding site" evidence="4">
    <location>
        <position position="225"/>
    </location>
    <ligand>
        <name>Mg(2+)</name>
        <dbReference type="ChEBI" id="CHEBI:18420"/>
        <label>2</label>
    </ligand>
</feature>
<keyword evidence="2 4" id="KW-0808">Transferase</keyword>
<evidence type="ECO:0000256" key="3">
    <source>
        <dbReference type="ARBA" id="ARBA00022822"/>
    </source>
</evidence>
<reference evidence="7 8" key="1">
    <citation type="submission" date="2024-09" db="EMBL/GenBank/DDBJ databases">
        <title>Draft genome sequence of Candidatus Magnetaquicoccaceae bacterium FCR-1.</title>
        <authorList>
            <person name="Shimoshige H."/>
            <person name="Shimamura S."/>
            <person name="Taoka A."/>
            <person name="Kobayashi H."/>
            <person name="Maekawa T."/>
        </authorList>
    </citation>
    <scope>NUCLEOTIDE SEQUENCE [LARGE SCALE GENOMIC DNA]</scope>
    <source>
        <strain evidence="7 8">FCR-1</strain>
    </source>
</reference>
<feature type="binding site" evidence="4">
    <location>
        <position position="226"/>
    </location>
    <ligand>
        <name>Mg(2+)</name>
        <dbReference type="ChEBI" id="CHEBI:18420"/>
        <label>1</label>
    </ligand>
</feature>
<dbReference type="InterPro" id="IPR035902">
    <property type="entry name" value="Nuc_phospho_transferase"/>
</dbReference>
<keyword evidence="3 4" id="KW-0822">Tryptophan biosynthesis</keyword>
<dbReference type="SUPFAM" id="SSF52418">
    <property type="entry name" value="Nucleoside phosphorylase/phosphoribosyltransferase catalytic domain"/>
    <property type="match status" value="1"/>
</dbReference>
<comment type="subunit">
    <text evidence="4">Homodimer.</text>
</comment>
<sequence>MEIRELLGRVVTGVDLTQDEARWMMERIMSGEMTPAQIGAYLTALRMKGETVEEIAGSALTMRAKATRVTASGTVIDTCGTGGDGLGTFNISTTVAFVVAACGVTVAKHGNRAISSRSGSADLLLALGVRIDLDPEAVERCLAEAGIGFLFAPRHHGAMRHAMGPRQELGFRTLFNLLGPLTNPAGAPNQLLGVFDARWVEPVARALGRLGSRHALVVHGHDGLDEITTTGPTQVAEWTPDGRLEPHTWHPESFGIPLAGPADLAGGDAAFNAAITRGILAGDPGPRRDIVLLNAGAALLVAGVVTDLPAGIARAAWAVDSGQAGERLERLVRISNA</sequence>
<dbReference type="PANTHER" id="PTHR43285:SF2">
    <property type="entry name" value="ANTHRANILATE PHOSPHORIBOSYLTRANSFERASE"/>
    <property type="match status" value="1"/>
</dbReference>
<proteinExistence type="inferred from homology"/>
<accession>A0ABQ0C6L2</accession>
<dbReference type="EMBL" id="BAAFGK010000002">
    <property type="protein sequence ID" value="GAB0056517.1"/>
    <property type="molecule type" value="Genomic_DNA"/>
</dbReference>
<dbReference type="SUPFAM" id="SSF47648">
    <property type="entry name" value="Nucleoside phosphorylase/phosphoribosyltransferase N-terminal domain"/>
    <property type="match status" value="1"/>
</dbReference>
<comment type="cofactor">
    <cofactor evidence="4">
        <name>Mg(2+)</name>
        <dbReference type="ChEBI" id="CHEBI:18420"/>
    </cofactor>
    <text evidence="4">Binds 2 magnesium ions per monomer.</text>
</comment>
<comment type="similarity">
    <text evidence="4">Belongs to the anthranilate phosphoribosyltransferase family.</text>
</comment>
<comment type="caution">
    <text evidence="4">Lacks conserved residue(s) required for the propagation of feature annotation.</text>
</comment>
<feature type="domain" description="Glycosyl transferase family 3" evidence="5">
    <location>
        <begin position="74"/>
        <end position="324"/>
    </location>
</feature>
<dbReference type="InterPro" id="IPR017459">
    <property type="entry name" value="Glycosyl_Trfase_fam3_N_dom"/>
</dbReference>
<feature type="binding site" evidence="4">
    <location>
        <position position="80"/>
    </location>
    <ligand>
        <name>anthranilate</name>
        <dbReference type="ChEBI" id="CHEBI:16567"/>
        <label>1</label>
    </ligand>
</feature>
<gene>
    <name evidence="4 7" type="primary">trpD</name>
    <name evidence="7" type="ORF">SIID45300_00825</name>
</gene>
<organism evidence="7 8">
    <name type="scientific">Candidatus Magnetaquiglobus chichijimensis</name>
    <dbReference type="NCBI Taxonomy" id="3141448"/>
    <lineage>
        <taxon>Bacteria</taxon>
        <taxon>Pseudomonadati</taxon>
        <taxon>Pseudomonadota</taxon>
        <taxon>Magnetococcia</taxon>
        <taxon>Magnetococcales</taxon>
        <taxon>Candidatus Magnetaquicoccaceae</taxon>
        <taxon>Candidatus Magnetaquiglobus</taxon>
    </lineage>
</organism>
<dbReference type="EC" id="2.4.2.18" evidence="4"/>
<dbReference type="NCBIfam" id="TIGR01245">
    <property type="entry name" value="trpD"/>
    <property type="match status" value="1"/>
</dbReference>
<dbReference type="Gene3D" id="1.20.970.10">
    <property type="entry name" value="Transferase, Pyrimidine Nucleoside Phosphorylase, Chain C"/>
    <property type="match status" value="1"/>
</dbReference>
<dbReference type="Proteomes" id="UP001628193">
    <property type="component" value="Unassembled WGS sequence"/>
</dbReference>
<feature type="binding site" evidence="4">
    <location>
        <position position="92"/>
    </location>
    <ligand>
        <name>Mg(2+)</name>
        <dbReference type="ChEBI" id="CHEBI:18420"/>
        <label>1</label>
    </ligand>
</feature>
<dbReference type="Gene3D" id="3.40.1030.10">
    <property type="entry name" value="Nucleoside phosphorylase/phosphoribosyltransferase catalytic domain"/>
    <property type="match status" value="1"/>
</dbReference>
<feature type="domain" description="Glycosyl transferase family 3 N-terminal" evidence="6">
    <location>
        <begin position="4"/>
        <end position="66"/>
    </location>
</feature>
<evidence type="ECO:0000256" key="2">
    <source>
        <dbReference type="ARBA" id="ARBA00022679"/>
    </source>
</evidence>
<keyword evidence="4" id="KW-0028">Amino-acid biosynthesis</keyword>
<dbReference type="InterPro" id="IPR005940">
    <property type="entry name" value="Anthranilate_Pribosyl_Tfrase"/>
</dbReference>
<keyword evidence="1 4" id="KW-0328">Glycosyltransferase</keyword>
<protein>
    <recommendedName>
        <fullName evidence="4">Anthranilate phosphoribosyltransferase</fullName>
        <ecNumber evidence="4">2.4.2.18</ecNumber>
    </recommendedName>
</protein>
<evidence type="ECO:0000259" key="5">
    <source>
        <dbReference type="Pfam" id="PF00591"/>
    </source>
</evidence>
<feature type="binding site" evidence="4">
    <location>
        <position position="226"/>
    </location>
    <ligand>
        <name>Mg(2+)</name>
        <dbReference type="ChEBI" id="CHEBI:18420"/>
        <label>2</label>
    </ligand>
</feature>
<evidence type="ECO:0000259" key="6">
    <source>
        <dbReference type="Pfam" id="PF02885"/>
    </source>
</evidence>
<dbReference type="GO" id="GO:0004048">
    <property type="term" value="F:anthranilate phosphoribosyltransferase activity"/>
    <property type="evidence" value="ECO:0007669"/>
    <property type="project" value="UniProtKB-EC"/>
</dbReference>
<evidence type="ECO:0000256" key="1">
    <source>
        <dbReference type="ARBA" id="ARBA00022676"/>
    </source>
</evidence>
<feature type="binding site" evidence="4">
    <location>
        <position position="80"/>
    </location>
    <ligand>
        <name>5-phospho-alpha-D-ribose 1-diphosphate</name>
        <dbReference type="ChEBI" id="CHEBI:58017"/>
    </ligand>
</feature>
<comment type="catalytic activity">
    <reaction evidence="4">
        <text>N-(5-phospho-beta-D-ribosyl)anthranilate + diphosphate = 5-phospho-alpha-D-ribose 1-diphosphate + anthranilate</text>
        <dbReference type="Rhea" id="RHEA:11768"/>
        <dbReference type="ChEBI" id="CHEBI:16567"/>
        <dbReference type="ChEBI" id="CHEBI:18277"/>
        <dbReference type="ChEBI" id="CHEBI:33019"/>
        <dbReference type="ChEBI" id="CHEBI:58017"/>
        <dbReference type="EC" id="2.4.2.18"/>
    </reaction>
</comment>
<dbReference type="Pfam" id="PF00591">
    <property type="entry name" value="Glycos_transf_3"/>
    <property type="match status" value="1"/>
</dbReference>
<dbReference type="RefSeq" id="WP_420904223.1">
    <property type="nucleotide sequence ID" value="NZ_BAAFGK010000002.1"/>
</dbReference>
<keyword evidence="4" id="KW-0057">Aromatic amino acid biosynthesis</keyword>
<feature type="binding site" evidence="4">
    <location>
        <begin position="90"/>
        <end position="93"/>
    </location>
    <ligand>
        <name>5-phospho-alpha-D-ribose 1-diphosphate</name>
        <dbReference type="ChEBI" id="CHEBI:58017"/>
    </ligand>
</feature>
<evidence type="ECO:0000313" key="8">
    <source>
        <dbReference type="Proteomes" id="UP001628193"/>
    </source>
</evidence>
<feature type="binding site" evidence="4">
    <location>
        <begin position="83"/>
        <end position="84"/>
    </location>
    <ligand>
        <name>5-phospho-alpha-D-ribose 1-diphosphate</name>
        <dbReference type="ChEBI" id="CHEBI:58017"/>
    </ligand>
</feature>
<keyword evidence="4" id="KW-0479">Metal-binding</keyword>
<dbReference type="HAMAP" id="MF_00211">
    <property type="entry name" value="TrpD"/>
    <property type="match status" value="1"/>
</dbReference>
<name>A0ABQ0C6L2_9PROT</name>
<feature type="binding site" evidence="4">
    <location>
        <begin position="108"/>
        <end position="116"/>
    </location>
    <ligand>
        <name>5-phospho-alpha-D-ribose 1-diphosphate</name>
        <dbReference type="ChEBI" id="CHEBI:58017"/>
    </ligand>
</feature>
<keyword evidence="8" id="KW-1185">Reference proteome</keyword>
<dbReference type="InterPro" id="IPR000312">
    <property type="entry name" value="Glycosyl_Trfase_fam3"/>
</dbReference>
<keyword evidence="4" id="KW-0460">Magnesium</keyword>
<comment type="caution">
    <text evidence="7">The sequence shown here is derived from an EMBL/GenBank/DDBJ whole genome shotgun (WGS) entry which is preliminary data.</text>
</comment>
<evidence type="ECO:0000256" key="4">
    <source>
        <dbReference type="HAMAP-Rule" id="MF_00211"/>
    </source>
</evidence>
<comment type="pathway">
    <text evidence="4">Amino-acid biosynthesis; L-tryptophan biosynthesis; L-tryptophan from chorismate: step 2/5.</text>
</comment>
<feature type="binding site" evidence="4">
    <location>
        <position position="111"/>
    </location>
    <ligand>
        <name>anthranilate</name>
        <dbReference type="ChEBI" id="CHEBI:16567"/>
        <label>1</label>
    </ligand>
</feature>
<dbReference type="InterPro" id="IPR036320">
    <property type="entry name" value="Glycosyl_Trfase_fam3_N_dom_sf"/>
</dbReference>
<feature type="binding site" evidence="4">
    <location>
        <position position="120"/>
    </location>
    <ligand>
        <name>5-phospho-alpha-D-ribose 1-diphosphate</name>
        <dbReference type="ChEBI" id="CHEBI:58017"/>
    </ligand>
</feature>
<dbReference type="Pfam" id="PF02885">
    <property type="entry name" value="Glycos_trans_3N"/>
    <property type="match status" value="1"/>
</dbReference>
<dbReference type="PANTHER" id="PTHR43285">
    <property type="entry name" value="ANTHRANILATE PHOSPHORIBOSYLTRANSFERASE"/>
    <property type="match status" value="1"/>
</dbReference>
<comment type="function">
    <text evidence="4">Catalyzes the transfer of the phosphoribosyl group of 5-phosphorylribose-1-pyrophosphate (PRPP) to anthranilate to yield N-(5'-phosphoribosyl)-anthranilate (PRA).</text>
</comment>
<evidence type="ECO:0000313" key="7">
    <source>
        <dbReference type="EMBL" id="GAB0056517.1"/>
    </source>
</evidence>
<feature type="binding site" evidence="4">
    <location>
        <position position="166"/>
    </location>
    <ligand>
        <name>anthranilate</name>
        <dbReference type="ChEBI" id="CHEBI:16567"/>
        <label>2</label>
    </ligand>
</feature>